<dbReference type="PANTHER" id="PTHR12486">
    <property type="entry name" value="APRATAXIN-RELATED"/>
    <property type="match status" value="1"/>
</dbReference>
<name>A0A061S3Z8_9CHLO</name>
<reference evidence="2" key="1">
    <citation type="submission" date="2014-05" db="EMBL/GenBank/DDBJ databases">
        <title>The transcriptome of the halophilic microalga Tetraselmis sp. GSL018 isolated from the Great Salt Lake, Utah.</title>
        <authorList>
            <person name="Jinkerson R.E."/>
            <person name="D'Adamo S."/>
            <person name="Posewitz M.C."/>
        </authorList>
    </citation>
    <scope>NUCLEOTIDE SEQUENCE</scope>
    <source>
        <strain evidence="2">GSL018</strain>
    </source>
</reference>
<organism evidence="2">
    <name type="scientific">Tetraselmis sp. GSL018</name>
    <dbReference type="NCBI Taxonomy" id="582737"/>
    <lineage>
        <taxon>Eukaryota</taxon>
        <taxon>Viridiplantae</taxon>
        <taxon>Chlorophyta</taxon>
        <taxon>core chlorophytes</taxon>
        <taxon>Chlorodendrophyceae</taxon>
        <taxon>Chlorodendrales</taxon>
        <taxon>Chlorodendraceae</taxon>
        <taxon>Tetraselmis</taxon>
    </lineage>
</organism>
<proteinExistence type="predicted"/>
<dbReference type="GO" id="GO:0030983">
    <property type="term" value="F:mismatched DNA binding"/>
    <property type="evidence" value="ECO:0007669"/>
    <property type="project" value="TreeGrafter"/>
</dbReference>
<dbReference type="AlphaFoldDB" id="A0A061S3Z8"/>
<dbReference type="Pfam" id="PF16278">
    <property type="entry name" value="zf-C2HE"/>
    <property type="match status" value="1"/>
</dbReference>
<evidence type="ECO:0000259" key="1">
    <source>
        <dbReference type="Pfam" id="PF16278"/>
    </source>
</evidence>
<dbReference type="GO" id="GO:0003725">
    <property type="term" value="F:double-stranded RNA binding"/>
    <property type="evidence" value="ECO:0007669"/>
    <property type="project" value="TreeGrafter"/>
</dbReference>
<dbReference type="InterPro" id="IPR036265">
    <property type="entry name" value="HIT-like_sf"/>
</dbReference>
<feature type="non-terminal residue" evidence="2">
    <location>
        <position position="1"/>
    </location>
</feature>
<dbReference type="GO" id="GO:0005634">
    <property type="term" value="C:nucleus"/>
    <property type="evidence" value="ECO:0007669"/>
    <property type="project" value="TreeGrafter"/>
</dbReference>
<dbReference type="Pfam" id="PF11969">
    <property type="entry name" value="DcpS_C"/>
    <property type="match status" value="1"/>
</dbReference>
<dbReference type="GO" id="GO:0000012">
    <property type="term" value="P:single strand break repair"/>
    <property type="evidence" value="ECO:0007669"/>
    <property type="project" value="TreeGrafter"/>
</dbReference>
<dbReference type="SUPFAM" id="SSF54197">
    <property type="entry name" value="HIT-like"/>
    <property type="match status" value="1"/>
</dbReference>
<evidence type="ECO:0000313" key="2">
    <source>
        <dbReference type="EMBL" id="JAC78978.1"/>
    </source>
</evidence>
<protein>
    <submittedName>
        <fullName evidence="2">Aprataxin</fullName>
    </submittedName>
</protein>
<gene>
    <name evidence="2" type="primary">APTX</name>
    <name evidence="2" type="ORF">TSPGSL018_13845</name>
</gene>
<feature type="domain" description="Aprataxin C2HE/C2H2/C2HC zinc finger" evidence="1">
    <location>
        <begin position="87"/>
        <end position="144"/>
    </location>
</feature>
<dbReference type="GO" id="GO:0003697">
    <property type="term" value="F:single-stranded DNA binding"/>
    <property type="evidence" value="ECO:0007669"/>
    <property type="project" value="TreeGrafter"/>
</dbReference>
<dbReference type="Gene3D" id="3.30.428.10">
    <property type="entry name" value="HIT-like"/>
    <property type="match status" value="1"/>
</dbReference>
<dbReference type="EMBL" id="GBEZ01006421">
    <property type="protein sequence ID" value="JAC78978.1"/>
    <property type="molecule type" value="Transcribed_RNA"/>
</dbReference>
<dbReference type="GO" id="GO:0033699">
    <property type="term" value="F:DNA 5'-adenosine monophosphate hydrolase activity"/>
    <property type="evidence" value="ECO:0007669"/>
    <property type="project" value="TreeGrafter"/>
</dbReference>
<dbReference type="InterPro" id="IPR032566">
    <property type="entry name" value="Znf-C2HE"/>
</dbReference>
<dbReference type="PANTHER" id="PTHR12486:SF4">
    <property type="entry name" value="APRATAXIN"/>
    <property type="match status" value="1"/>
</dbReference>
<dbReference type="GO" id="GO:1990165">
    <property type="term" value="F:single-strand break-containing DNA binding"/>
    <property type="evidence" value="ECO:0007669"/>
    <property type="project" value="TreeGrafter"/>
</dbReference>
<accession>A0A061S3Z8</accession>
<sequence>ARRHALFISTNSELESIEDLRPRHIKELLHMQRQGAEWAQQQEADVPLGFRLGFHTVPSMRQLHLHVVSEDFDSHFMKHKKHWNSFTTAFFRPITDVIHELRTNGSVRIDLEEVARLLSSPVRCFRCLQEFKTVPDAKLHVRTCAASALETLTSAEGSG</sequence>